<reference evidence="1" key="1">
    <citation type="submission" date="2022-09" db="EMBL/GenBank/DDBJ databases">
        <title>Intensive care unit water sources are persistently colonized with multi-drug resistant bacteria and are the site of extensive horizontal gene transfer of antibiotic resistance genes.</title>
        <authorList>
            <person name="Diorio-Toth L."/>
        </authorList>
    </citation>
    <scope>NUCLEOTIDE SEQUENCE</scope>
    <source>
        <strain evidence="1">GD03710</strain>
    </source>
</reference>
<organism evidence="1 2">
    <name type="scientific">Aeromonas caviae</name>
    <name type="common">Aeromonas punctata</name>
    <dbReference type="NCBI Taxonomy" id="648"/>
    <lineage>
        <taxon>Bacteria</taxon>
        <taxon>Pseudomonadati</taxon>
        <taxon>Pseudomonadota</taxon>
        <taxon>Gammaproteobacteria</taxon>
        <taxon>Aeromonadales</taxon>
        <taxon>Aeromonadaceae</taxon>
        <taxon>Aeromonas</taxon>
    </lineage>
</organism>
<accession>A0AA42R6Y1</accession>
<sequence>MLKWLMGNMPDDYWHRYGDLERWASHPRYRVNPSALNIKTPFEACHYLRRQQLLTECGFAAAINITSPSAWSDDDRDHYRRYQQLVIVSCLQLHLIGDHDSAIENALREIRLIATEARHTPVLQELPDMAAHPDLATLITTLRANRQHALSPLIERGLGFLCVVINDAYRLAKGITRYRRSKKLPVAEHYVQLIQLEKTDDTDIVIEELVMRPGPNREPIDELPFALDTKTVRIHDPSSPHRSPFLRAELNRRVTEQLAVRQLSLPCSFEQASDWDIEHLVRDAVNEGNPAGGWLLLALVCGGIPGGLATGRSLQVIKDHLCLVIEHKVPASTLDERLHALLPPTHSRVVLPLPTVLQHLAVNAPPPSEQLLKKHLALINERHQTRLTLGRVTRYLEHWYINQGFDLMQVALVRGQDYKKRPALAYSNTPTDQVTKHHRAYLQFLFNLAGLDAGLPPARSIPATVGSSLLLPGKVLHNLFNRLLIPPPAPKRDAALEEVASFHNHYLCYVWALLTFVTGHRDVTAPLGSLADYNPITRTWWISDKEIRNGLAARTLVIPVTAARQVALYQAHLHALGQRYRLLHRGLAQRCDAALDGSKNLLFFILHDSQGHLLPQDPTPSNLNQQLGNRLPLQHNWARHHLRSVLLRSELAPSVIDGWMGHEEIGESIFGRHSCLSIQTLQHVADLIEAHLNFHQIEARAGWQIL</sequence>
<dbReference type="Proteomes" id="UP001161704">
    <property type="component" value="Unassembled WGS sequence"/>
</dbReference>
<name>A0AA42R6Y1_AERCA</name>
<evidence type="ECO:0000313" key="1">
    <source>
        <dbReference type="EMBL" id="MDH1504645.1"/>
    </source>
</evidence>
<proteinExistence type="predicted"/>
<dbReference type="AlphaFoldDB" id="A0AA42R6Y1"/>
<gene>
    <name evidence="1" type="ORF">N5I20_06195</name>
</gene>
<protein>
    <submittedName>
        <fullName evidence="1">Uncharacterized protein</fullName>
    </submittedName>
</protein>
<dbReference type="EMBL" id="JAOCIZ010000017">
    <property type="protein sequence ID" value="MDH1504645.1"/>
    <property type="molecule type" value="Genomic_DNA"/>
</dbReference>
<evidence type="ECO:0000313" key="2">
    <source>
        <dbReference type="Proteomes" id="UP001161704"/>
    </source>
</evidence>
<dbReference type="RefSeq" id="WP_279982628.1">
    <property type="nucleotide sequence ID" value="NZ_JAOCIZ010000017.1"/>
</dbReference>
<comment type="caution">
    <text evidence="1">The sequence shown here is derived from an EMBL/GenBank/DDBJ whole genome shotgun (WGS) entry which is preliminary data.</text>
</comment>